<evidence type="ECO:0000313" key="5">
    <source>
        <dbReference type="WBParaSite" id="TCONS_00006679.p1"/>
    </source>
</evidence>
<dbReference type="Pfam" id="PF09368">
    <property type="entry name" value="Sas10"/>
    <property type="match status" value="1"/>
</dbReference>
<proteinExistence type="predicted"/>
<feature type="domain" description="Sas10 C-terminal" evidence="2">
    <location>
        <begin position="313"/>
        <end position="383"/>
    </location>
</feature>
<dbReference type="STRING" id="6248.A0A0K0DT52"/>
<accession>A0A0K0DT52</accession>
<protein>
    <submittedName>
        <fullName evidence="4 5">Sas10 domain-containing protein</fullName>
    </submittedName>
</protein>
<feature type="compositionally biased region" description="Basic residues" evidence="1">
    <location>
        <begin position="1"/>
        <end position="10"/>
    </location>
</feature>
<feature type="compositionally biased region" description="Polar residues" evidence="1">
    <location>
        <begin position="346"/>
        <end position="355"/>
    </location>
</feature>
<sequence length="383" mass="44836">MAPKRQKKLLGKSQNKKEMDTVVHLSGDEDEDEIKLVKRTEYKDRIPENLELDLMESRTTAENLSKNIMIFSDYDSDKSEDEESSVKSKQTLSMGKDNEESSPERILLKKDINNKVESDKHSIISLDEISNVKTNTSEYIEMINYIDNIEPVFNHFLEKFPPTSQLFKIFFHTYRLCMYVRSLSSFEIFRIYNNMSTIIEDKDKKTIKFVRNFMDIVCDHFPEIEEIITLLEDKEGNEDVLKDMYETLISADCQKIVNILENWNEDYQENVSKISDSEDDQLITDSEDDEYDKNLLQELRDEQSDKVTETHVERRLDQAIIDNKGYTPTSKKKKKTPGVKRRHQFQKASLRNRSNGPGVRREIPAQDGEARGIKINVVKSRKF</sequence>
<evidence type="ECO:0000259" key="2">
    <source>
        <dbReference type="Pfam" id="PF09368"/>
    </source>
</evidence>
<evidence type="ECO:0000313" key="4">
    <source>
        <dbReference type="WBParaSite" id="SSTP_0000041200.1"/>
    </source>
</evidence>
<feature type="region of interest" description="Disordered" evidence="1">
    <location>
        <begin position="78"/>
        <end position="105"/>
    </location>
</feature>
<dbReference type="Proteomes" id="UP000035681">
    <property type="component" value="Unplaced"/>
</dbReference>
<organism evidence="4">
    <name type="scientific">Strongyloides stercoralis</name>
    <name type="common">Threadworm</name>
    <dbReference type="NCBI Taxonomy" id="6248"/>
    <lineage>
        <taxon>Eukaryota</taxon>
        <taxon>Metazoa</taxon>
        <taxon>Ecdysozoa</taxon>
        <taxon>Nematoda</taxon>
        <taxon>Chromadorea</taxon>
        <taxon>Rhabditida</taxon>
        <taxon>Tylenchina</taxon>
        <taxon>Panagrolaimomorpha</taxon>
        <taxon>Strongyloidoidea</taxon>
        <taxon>Strongyloididae</taxon>
        <taxon>Strongyloides</taxon>
    </lineage>
</organism>
<dbReference type="WBParaSite" id="TCONS_00006679.p1">
    <property type="protein sequence ID" value="TCONS_00006679.p1"/>
    <property type="gene ID" value="XLOC_004803"/>
</dbReference>
<feature type="compositionally biased region" description="Basic residues" evidence="1">
    <location>
        <begin position="330"/>
        <end position="345"/>
    </location>
</feature>
<reference evidence="4" key="1">
    <citation type="submission" date="2015-08" db="UniProtKB">
        <authorList>
            <consortium name="WormBaseParasite"/>
        </authorList>
    </citation>
    <scope>IDENTIFICATION</scope>
</reference>
<dbReference type="InterPro" id="IPR018972">
    <property type="entry name" value="Sas10_C_dom"/>
</dbReference>
<evidence type="ECO:0000313" key="3">
    <source>
        <dbReference type="Proteomes" id="UP000035681"/>
    </source>
</evidence>
<name>A0A0K0DT52_STRER</name>
<feature type="region of interest" description="Disordered" evidence="1">
    <location>
        <begin position="1"/>
        <end position="21"/>
    </location>
</feature>
<evidence type="ECO:0000256" key="1">
    <source>
        <dbReference type="SAM" id="MobiDB-lite"/>
    </source>
</evidence>
<feature type="region of interest" description="Disordered" evidence="1">
    <location>
        <begin position="325"/>
        <end position="367"/>
    </location>
</feature>
<keyword evidence="3" id="KW-1185">Reference proteome</keyword>
<dbReference type="AlphaFoldDB" id="A0A0K0DT52"/>
<dbReference type="WBParaSite" id="SSTP_0000041200.1">
    <property type="protein sequence ID" value="SSTP_0000041200.1"/>
    <property type="gene ID" value="SSTP_0000041200"/>
</dbReference>
<feature type="compositionally biased region" description="Basic and acidic residues" evidence="1">
    <location>
        <begin position="96"/>
        <end position="105"/>
    </location>
</feature>